<dbReference type="Proteomes" id="UP000076727">
    <property type="component" value="Unassembled WGS sequence"/>
</dbReference>
<organism evidence="1 2">
    <name type="scientific">Daedalea quercina L-15889</name>
    <dbReference type="NCBI Taxonomy" id="1314783"/>
    <lineage>
        <taxon>Eukaryota</taxon>
        <taxon>Fungi</taxon>
        <taxon>Dikarya</taxon>
        <taxon>Basidiomycota</taxon>
        <taxon>Agaricomycotina</taxon>
        <taxon>Agaricomycetes</taxon>
        <taxon>Polyporales</taxon>
        <taxon>Fomitopsis</taxon>
    </lineage>
</organism>
<sequence>MCTIHMPYIFDGPVHSVACAALWSKDNHDTEPPRATTVLALNSSGLLYSTCHDPKIQHGRLAISDARAPARRTTSRHGATPSQTASVIYQTSFSPHYLPRSNADHTLLGFPLLEAQRSLPSFRQRRPRPNIRVADSANVAAKDRCATISIDTMATATRTSTTRLCVG</sequence>
<dbReference type="AlphaFoldDB" id="A0A165PEF8"/>
<dbReference type="EMBL" id="KV429070">
    <property type="protein sequence ID" value="KZT68108.1"/>
    <property type="molecule type" value="Genomic_DNA"/>
</dbReference>
<evidence type="ECO:0000313" key="2">
    <source>
        <dbReference type="Proteomes" id="UP000076727"/>
    </source>
</evidence>
<reference evidence="1 2" key="1">
    <citation type="journal article" date="2016" name="Mol. Biol. Evol.">
        <title>Comparative Genomics of Early-Diverging Mushroom-Forming Fungi Provides Insights into the Origins of Lignocellulose Decay Capabilities.</title>
        <authorList>
            <person name="Nagy L.G."/>
            <person name="Riley R."/>
            <person name="Tritt A."/>
            <person name="Adam C."/>
            <person name="Daum C."/>
            <person name="Floudas D."/>
            <person name="Sun H."/>
            <person name="Yadav J.S."/>
            <person name="Pangilinan J."/>
            <person name="Larsson K.H."/>
            <person name="Matsuura K."/>
            <person name="Barry K."/>
            <person name="Labutti K."/>
            <person name="Kuo R."/>
            <person name="Ohm R.A."/>
            <person name="Bhattacharya S.S."/>
            <person name="Shirouzu T."/>
            <person name="Yoshinaga Y."/>
            <person name="Martin F.M."/>
            <person name="Grigoriev I.V."/>
            <person name="Hibbett D.S."/>
        </authorList>
    </citation>
    <scope>NUCLEOTIDE SEQUENCE [LARGE SCALE GENOMIC DNA]</scope>
    <source>
        <strain evidence="1 2">L-15889</strain>
    </source>
</reference>
<evidence type="ECO:0000313" key="1">
    <source>
        <dbReference type="EMBL" id="KZT68108.1"/>
    </source>
</evidence>
<gene>
    <name evidence="1" type="ORF">DAEQUDRAFT_350600</name>
</gene>
<keyword evidence="2" id="KW-1185">Reference proteome</keyword>
<protein>
    <submittedName>
        <fullName evidence="1">Uncharacterized protein</fullName>
    </submittedName>
</protein>
<proteinExistence type="predicted"/>
<accession>A0A165PEF8</accession>
<name>A0A165PEF8_9APHY</name>